<name>A0A9W6KNT8_9ACTN</name>
<reference evidence="3" key="1">
    <citation type="journal article" date="2014" name="Int. J. Syst. Evol. Microbiol.">
        <title>Complete genome sequence of Corynebacterium casei LMG S-19264T (=DSM 44701T), isolated from a smear-ripened cheese.</title>
        <authorList>
            <consortium name="US DOE Joint Genome Institute (JGI-PGF)"/>
            <person name="Walter F."/>
            <person name="Albersmeier A."/>
            <person name="Kalinowski J."/>
            <person name="Ruckert C."/>
        </authorList>
    </citation>
    <scope>NUCLEOTIDE SEQUENCE</scope>
    <source>
        <strain evidence="3">VKM Ac-1321</strain>
    </source>
</reference>
<evidence type="ECO:0000313" key="3">
    <source>
        <dbReference type="EMBL" id="GLL03726.1"/>
    </source>
</evidence>
<keyword evidence="4" id="KW-1185">Reference proteome</keyword>
<dbReference type="EMBL" id="BSFP01000037">
    <property type="protein sequence ID" value="GLL03726.1"/>
    <property type="molecule type" value="Genomic_DNA"/>
</dbReference>
<dbReference type="SUPFAM" id="SSF102405">
    <property type="entry name" value="MCP/YpsA-like"/>
    <property type="match status" value="1"/>
</dbReference>
<evidence type="ECO:0000256" key="1">
    <source>
        <dbReference type="ARBA" id="ARBA00006525"/>
    </source>
</evidence>
<proteinExistence type="inferred from homology"/>
<protein>
    <submittedName>
        <fullName evidence="3">DNA processing protein DprA</fullName>
    </submittedName>
</protein>
<organism evidence="3 4">
    <name type="scientific">Dactylosporangium matsuzakiense</name>
    <dbReference type="NCBI Taxonomy" id="53360"/>
    <lineage>
        <taxon>Bacteria</taxon>
        <taxon>Bacillati</taxon>
        <taxon>Actinomycetota</taxon>
        <taxon>Actinomycetes</taxon>
        <taxon>Micromonosporales</taxon>
        <taxon>Micromonosporaceae</taxon>
        <taxon>Dactylosporangium</taxon>
    </lineage>
</organism>
<dbReference type="Gene3D" id="3.40.50.450">
    <property type="match status" value="1"/>
</dbReference>
<dbReference type="RefSeq" id="WP_271189547.1">
    <property type="nucleotide sequence ID" value="NZ_BSFP01000037.1"/>
</dbReference>
<gene>
    <name evidence="3" type="ORF">GCM10017581_054720</name>
</gene>
<dbReference type="GO" id="GO:0009294">
    <property type="term" value="P:DNA-mediated transformation"/>
    <property type="evidence" value="ECO:0007669"/>
    <property type="project" value="InterPro"/>
</dbReference>
<evidence type="ECO:0000313" key="4">
    <source>
        <dbReference type="Proteomes" id="UP001143480"/>
    </source>
</evidence>
<feature type="domain" description="Smf/DprA SLOG" evidence="2">
    <location>
        <begin position="105"/>
        <end position="320"/>
    </location>
</feature>
<comment type="similarity">
    <text evidence="1">Belongs to the DprA/Smf family.</text>
</comment>
<dbReference type="InterPro" id="IPR003488">
    <property type="entry name" value="DprA"/>
</dbReference>
<dbReference type="PANTHER" id="PTHR43022">
    <property type="entry name" value="PROTEIN SMF"/>
    <property type="match status" value="1"/>
</dbReference>
<evidence type="ECO:0000259" key="2">
    <source>
        <dbReference type="Pfam" id="PF02481"/>
    </source>
</evidence>
<dbReference type="AlphaFoldDB" id="A0A9W6KNT8"/>
<dbReference type="Proteomes" id="UP001143480">
    <property type="component" value="Unassembled WGS sequence"/>
</dbReference>
<comment type="caution">
    <text evidence="3">The sequence shown here is derived from an EMBL/GenBank/DDBJ whole genome shotgun (WGS) entry which is preliminary data.</text>
</comment>
<dbReference type="Pfam" id="PF02481">
    <property type="entry name" value="DNA_processg_A"/>
    <property type="match status" value="1"/>
</dbReference>
<dbReference type="InterPro" id="IPR057666">
    <property type="entry name" value="DrpA_SLOG"/>
</dbReference>
<dbReference type="PANTHER" id="PTHR43022:SF1">
    <property type="entry name" value="PROTEIN SMF"/>
    <property type="match status" value="1"/>
</dbReference>
<accession>A0A9W6KNT8</accession>
<reference evidence="3" key="2">
    <citation type="submission" date="2023-01" db="EMBL/GenBank/DDBJ databases">
        <authorList>
            <person name="Sun Q."/>
            <person name="Evtushenko L."/>
        </authorList>
    </citation>
    <scope>NUCLEOTIDE SEQUENCE</scope>
    <source>
        <strain evidence="3">VKM Ac-1321</strain>
    </source>
</reference>
<sequence>MPDTTPPAGHATAGDRPALIALAVLTEPGTRDIGALVHTAGAADALARIVTGRDVHPLVTRHAHDRLRTLGVALPRPAGAAAISRLAWDLTDQVTAVTGRLGARIVTSTDDEWPAALRTAGGAAPLQVPFAVWLRGPLRLTDALHHAVAVTGARAMSEYGAYVASQFGYQLAEQGWTVVSDGSLGIASVANQAALTAAGGVTAAVTADGLDRLSPAANTATLERLGAEGLLVSVAAPGVYATRAIARSRNWLVAAATAGTVLVEAGRRSTARQTLGYARMLGRAAMAVPGPITSAMSAGTHLELRHPGTTLVTDTAMVIDAVTQPAPPTTAAAGGAGGTVYLLRWDQAEDGVHCFVLASRAGAERLRDTLIREYWYKVARYSEVPAVPPSDAAAALTLWHDANEEHADPDVGSFTIEPAQVQE</sequence>